<feature type="transmembrane region" description="Helical" evidence="1">
    <location>
        <begin position="27"/>
        <end position="47"/>
    </location>
</feature>
<protein>
    <submittedName>
        <fullName evidence="2">Uncharacterized protein</fullName>
    </submittedName>
</protein>
<keyword evidence="3" id="KW-1185">Reference proteome</keyword>
<feature type="non-terminal residue" evidence="2">
    <location>
        <position position="1"/>
    </location>
</feature>
<evidence type="ECO:0000256" key="1">
    <source>
        <dbReference type="SAM" id="Phobius"/>
    </source>
</evidence>
<comment type="caution">
    <text evidence="2">The sequence shown here is derived from an EMBL/GenBank/DDBJ whole genome shotgun (WGS) entry which is preliminary data.</text>
</comment>
<dbReference type="EMBL" id="BTRK01000002">
    <property type="protein sequence ID" value="GMR35046.1"/>
    <property type="molecule type" value="Genomic_DNA"/>
</dbReference>
<name>A0AAN5CBF2_9BILA</name>
<dbReference type="Proteomes" id="UP001328107">
    <property type="component" value="Unassembled WGS sequence"/>
</dbReference>
<evidence type="ECO:0000313" key="3">
    <source>
        <dbReference type="Proteomes" id="UP001328107"/>
    </source>
</evidence>
<reference evidence="3" key="1">
    <citation type="submission" date="2022-10" db="EMBL/GenBank/DDBJ databases">
        <title>Genome assembly of Pristionchus species.</title>
        <authorList>
            <person name="Yoshida K."/>
            <person name="Sommer R.J."/>
        </authorList>
    </citation>
    <scope>NUCLEOTIDE SEQUENCE [LARGE SCALE GENOMIC DNA]</scope>
    <source>
        <strain evidence="3">RS5460</strain>
    </source>
</reference>
<gene>
    <name evidence="2" type="ORF">PMAYCL1PPCAC_05241</name>
</gene>
<keyword evidence="1" id="KW-1133">Transmembrane helix</keyword>
<organism evidence="2 3">
    <name type="scientific">Pristionchus mayeri</name>
    <dbReference type="NCBI Taxonomy" id="1317129"/>
    <lineage>
        <taxon>Eukaryota</taxon>
        <taxon>Metazoa</taxon>
        <taxon>Ecdysozoa</taxon>
        <taxon>Nematoda</taxon>
        <taxon>Chromadorea</taxon>
        <taxon>Rhabditida</taxon>
        <taxon>Rhabditina</taxon>
        <taxon>Diplogasteromorpha</taxon>
        <taxon>Diplogasteroidea</taxon>
        <taxon>Neodiplogasteridae</taxon>
        <taxon>Pristionchus</taxon>
    </lineage>
</organism>
<feature type="non-terminal residue" evidence="2">
    <location>
        <position position="116"/>
    </location>
</feature>
<accession>A0AAN5CBF2</accession>
<keyword evidence="1" id="KW-0472">Membrane</keyword>
<keyword evidence="1" id="KW-0812">Transmembrane</keyword>
<evidence type="ECO:0000313" key="2">
    <source>
        <dbReference type="EMBL" id="GMR35046.1"/>
    </source>
</evidence>
<proteinExistence type="predicted"/>
<sequence>KIVSGYSLHHTMNDVLNGAVKGKRSRILIGVLSVFSFASFVAYMDVASFKMMPARFMHYDNAEPIENNATSSPRAVFRKRPEVAHIDCARLLHGDTEYMKEIAKERPTLSKNDSLE</sequence>
<dbReference type="AlphaFoldDB" id="A0AAN5CBF2"/>